<accession>A0ABW6S6N9</accession>
<gene>
    <name evidence="3" type="ORF">ACFYXQ_24035</name>
</gene>
<feature type="region of interest" description="Disordered" evidence="1">
    <location>
        <begin position="74"/>
        <end position="107"/>
    </location>
</feature>
<dbReference type="Pfam" id="PF09723">
    <property type="entry name" value="Zn_ribbon_8"/>
    <property type="match status" value="1"/>
</dbReference>
<dbReference type="SMART" id="SM00834">
    <property type="entry name" value="CxxC_CXXC_SSSS"/>
    <property type="match status" value="1"/>
</dbReference>
<sequence length="107" mass="11512">MKLIVGAARSAGGLSMPSYEFTCPTCGRFDGRHPITDVPESAPCPVCHNQSRRRICGGALLRSGSTATRLLDATARTASEPPLVAAPPPRRSPRVTRNPLHRRLPRS</sequence>
<dbReference type="EMBL" id="JBIAQY010000008">
    <property type="protein sequence ID" value="MFF3570859.1"/>
    <property type="molecule type" value="Genomic_DNA"/>
</dbReference>
<dbReference type="Proteomes" id="UP001601992">
    <property type="component" value="Unassembled WGS sequence"/>
</dbReference>
<comment type="caution">
    <text evidence="3">The sequence shown here is derived from an EMBL/GenBank/DDBJ whole genome shotgun (WGS) entry which is preliminary data.</text>
</comment>
<organism evidence="3 4">
    <name type="scientific">Nocardia jiangxiensis</name>
    <dbReference type="NCBI Taxonomy" id="282685"/>
    <lineage>
        <taxon>Bacteria</taxon>
        <taxon>Bacillati</taxon>
        <taxon>Actinomycetota</taxon>
        <taxon>Actinomycetes</taxon>
        <taxon>Mycobacteriales</taxon>
        <taxon>Nocardiaceae</taxon>
        <taxon>Nocardia</taxon>
    </lineage>
</organism>
<name>A0ABW6S6N9_9NOCA</name>
<feature type="compositionally biased region" description="Basic residues" evidence="1">
    <location>
        <begin position="91"/>
        <end position="107"/>
    </location>
</feature>
<reference evidence="3 4" key="1">
    <citation type="submission" date="2024-10" db="EMBL/GenBank/DDBJ databases">
        <title>The Natural Products Discovery Center: Release of the First 8490 Sequenced Strains for Exploring Actinobacteria Biosynthetic Diversity.</title>
        <authorList>
            <person name="Kalkreuter E."/>
            <person name="Kautsar S.A."/>
            <person name="Yang D."/>
            <person name="Bader C.D."/>
            <person name="Teijaro C.N."/>
            <person name="Fluegel L."/>
            <person name="Davis C.M."/>
            <person name="Simpson J.R."/>
            <person name="Lauterbach L."/>
            <person name="Steele A.D."/>
            <person name="Gui C."/>
            <person name="Meng S."/>
            <person name="Li G."/>
            <person name="Viehrig K."/>
            <person name="Ye F."/>
            <person name="Su P."/>
            <person name="Kiefer A.F."/>
            <person name="Nichols A."/>
            <person name="Cepeda A.J."/>
            <person name="Yan W."/>
            <person name="Fan B."/>
            <person name="Jiang Y."/>
            <person name="Adhikari A."/>
            <person name="Zheng C.-J."/>
            <person name="Schuster L."/>
            <person name="Cowan T.M."/>
            <person name="Smanski M.J."/>
            <person name="Chevrette M.G."/>
            <person name="De Carvalho L.P.S."/>
            <person name="Shen B."/>
        </authorList>
    </citation>
    <scope>NUCLEOTIDE SEQUENCE [LARGE SCALE GENOMIC DNA]</scope>
    <source>
        <strain evidence="3 4">NPDC002593</strain>
    </source>
</reference>
<feature type="domain" description="Putative regulatory protein FmdB zinc ribbon" evidence="2">
    <location>
        <begin position="16"/>
        <end position="56"/>
    </location>
</feature>
<evidence type="ECO:0000256" key="1">
    <source>
        <dbReference type="SAM" id="MobiDB-lite"/>
    </source>
</evidence>
<evidence type="ECO:0000259" key="2">
    <source>
        <dbReference type="SMART" id="SM00834"/>
    </source>
</evidence>
<dbReference type="RefSeq" id="WP_306305379.1">
    <property type="nucleotide sequence ID" value="NZ_JBIAQY010000008.1"/>
</dbReference>
<proteinExistence type="predicted"/>
<keyword evidence="4" id="KW-1185">Reference proteome</keyword>
<evidence type="ECO:0000313" key="3">
    <source>
        <dbReference type="EMBL" id="MFF3570859.1"/>
    </source>
</evidence>
<feature type="compositionally biased region" description="Low complexity" evidence="1">
    <location>
        <begin position="74"/>
        <end position="83"/>
    </location>
</feature>
<dbReference type="InterPro" id="IPR013429">
    <property type="entry name" value="Regulatory_FmdB_Zinc_ribbon"/>
</dbReference>
<dbReference type="NCBIfam" id="TIGR02605">
    <property type="entry name" value="CxxC_CxxC_SSSS"/>
    <property type="match status" value="1"/>
</dbReference>
<evidence type="ECO:0000313" key="4">
    <source>
        <dbReference type="Proteomes" id="UP001601992"/>
    </source>
</evidence>
<protein>
    <submittedName>
        <fullName evidence="3">Zinc ribbon domain-containing protein</fullName>
    </submittedName>
</protein>